<protein>
    <submittedName>
        <fullName evidence="1">Uncharacterized protein</fullName>
    </submittedName>
</protein>
<organism evidence="1 2">
    <name type="scientific">Labrys okinawensis</name>
    <dbReference type="NCBI Taxonomy" id="346911"/>
    <lineage>
        <taxon>Bacteria</taxon>
        <taxon>Pseudomonadati</taxon>
        <taxon>Pseudomonadota</taxon>
        <taxon>Alphaproteobacteria</taxon>
        <taxon>Hyphomicrobiales</taxon>
        <taxon>Xanthobacteraceae</taxon>
        <taxon>Labrys</taxon>
    </lineage>
</organism>
<keyword evidence="2" id="KW-1185">Reference proteome</keyword>
<dbReference type="RefSeq" id="WP_105864968.1">
    <property type="nucleotide sequence ID" value="NZ_PUEJ01000012.1"/>
</dbReference>
<accession>A0A2S9Q5M0</accession>
<sequence>MRVATIHDVFRSSVLGMPEADPVIGHWFYNRFLQILRPLRVEVERVSILPNGEPSLLEELAARHGWPPDKSGWAHVFSHPDVVNLIMPMLERLRAFDLVLGFEMPPNLIRALNAHGQRLIDISIDPIRFCADLFLRMRSNDSALQALLAERSASPEQVVAGAAGLKARMQPLPVQPEAIVFAGQVPDDSSLIAGSRIQGAAPFVDQVNEIAAGRQILLKPHPYAPGNPDLAMLHRALPKSRFTRDNIYALMAAPWVGAVVTLSSSVATEALYFDKPGVRLISPDVEFVEPGVIGPFQRIDGRASSASFWGELLDQAVQMPSRASPASPLRRLFGASWGLPRPATAILPSPLSRGETTTNIQPYCVFGWSGTEPDGVRSDGTLAVLQMPACNDGMASTLVLTLSAFAPDANRQQELTISSHPAGFTEKIILATAERRELQIALPPAPIGSTLEISIGIDAALSPGQQGINSDERRLGIKLHRMAIV</sequence>
<comment type="caution">
    <text evidence="1">The sequence shown here is derived from an EMBL/GenBank/DDBJ whole genome shotgun (WGS) entry which is preliminary data.</text>
</comment>
<dbReference type="Proteomes" id="UP000237682">
    <property type="component" value="Unassembled WGS sequence"/>
</dbReference>
<dbReference type="OrthoDB" id="6713140at2"/>
<dbReference type="EMBL" id="PUEJ01000012">
    <property type="protein sequence ID" value="PRH84641.1"/>
    <property type="molecule type" value="Genomic_DNA"/>
</dbReference>
<name>A0A2S9Q5M0_9HYPH</name>
<dbReference type="AlphaFoldDB" id="A0A2S9Q5M0"/>
<gene>
    <name evidence="1" type="ORF">C5L14_26005</name>
</gene>
<proteinExistence type="predicted"/>
<evidence type="ECO:0000313" key="2">
    <source>
        <dbReference type="Proteomes" id="UP000237682"/>
    </source>
</evidence>
<evidence type="ECO:0000313" key="1">
    <source>
        <dbReference type="EMBL" id="PRH84641.1"/>
    </source>
</evidence>
<reference evidence="1 2" key="1">
    <citation type="submission" date="2018-02" db="EMBL/GenBank/DDBJ databases">
        <title>Whole genome sequencing of endophytic bacterium.</title>
        <authorList>
            <person name="Eedara R."/>
            <person name="Podile A.R."/>
        </authorList>
    </citation>
    <scope>NUCLEOTIDE SEQUENCE [LARGE SCALE GENOMIC DNA]</scope>
    <source>
        <strain evidence="1 2">RP1T</strain>
    </source>
</reference>